<comment type="caution">
    <text evidence="1">The sequence shown here is derived from an EMBL/GenBank/DDBJ whole genome shotgun (WGS) entry which is preliminary data.</text>
</comment>
<gene>
    <name evidence="1" type="ORF">BCR35DRAFT_219067</name>
</gene>
<dbReference type="InParanoid" id="A0A1Y2FX30"/>
<proteinExistence type="predicted"/>
<dbReference type="Proteomes" id="UP000193467">
    <property type="component" value="Unassembled WGS sequence"/>
</dbReference>
<keyword evidence="2" id="KW-1185">Reference proteome</keyword>
<dbReference type="EMBL" id="MCGR01000009">
    <property type="protein sequence ID" value="ORY88613.1"/>
    <property type="molecule type" value="Genomic_DNA"/>
</dbReference>
<dbReference type="AlphaFoldDB" id="A0A1Y2FX30"/>
<protein>
    <submittedName>
        <fullName evidence="1">Uncharacterized protein</fullName>
    </submittedName>
</protein>
<evidence type="ECO:0000313" key="2">
    <source>
        <dbReference type="Proteomes" id="UP000193467"/>
    </source>
</evidence>
<accession>A0A1Y2FX30</accession>
<name>A0A1Y2FX30_9BASI</name>
<reference evidence="1 2" key="1">
    <citation type="submission" date="2016-07" db="EMBL/GenBank/DDBJ databases">
        <title>Pervasive Adenine N6-methylation of Active Genes in Fungi.</title>
        <authorList>
            <consortium name="DOE Joint Genome Institute"/>
            <person name="Mondo S.J."/>
            <person name="Dannebaum R.O."/>
            <person name="Kuo R.C."/>
            <person name="Labutti K."/>
            <person name="Haridas S."/>
            <person name="Kuo A."/>
            <person name="Salamov A."/>
            <person name="Ahrendt S.R."/>
            <person name="Lipzen A."/>
            <person name="Sullivan W."/>
            <person name="Andreopoulos W.B."/>
            <person name="Clum A."/>
            <person name="Lindquist E."/>
            <person name="Daum C."/>
            <person name="Ramamoorthy G.K."/>
            <person name="Gryganskyi A."/>
            <person name="Culley D."/>
            <person name="Magnuson J.K."/>
            <person name="James T.Y."/>
            <person name="O'Malley M.A."/>
            <person name="Stajich J.E."/>
            <person name="Spatafora J.W."/>
            <person name="Visel A."/>
            <person name="Grigoriev I.V."/>
        </authorList>
    </citation>
    <scope>NUCLEOTIDE SEQUENCE [LARGE SCALE GENOMIC DNA]</scope>
    <source>
        <strain evidence="1 2">62-1032</strain>
    </source>
</reference>
<evidence type="ECO:0000313" key="1">
    <source>
        <dbReference type="EMBL" id="ORY88613.1"/>
    </source>
</evidence>
<organism evidence="1 2">
    <name type="scientific">Leucosporidium creatinivorum</name>
    <dbReference type="NCBI Taxonomy" id="106004"/>
    <lineage>
        <taxon>Eukaryota</taxon>
        <taxon>Fungi</taxon>
        <taxon>Dikarya</taxon>
        <taxon>Basidiomycota</taxon>
        <taxon>Pucciniomycotina</taxon>
        <taxon>Microbotryomycetes</taxon>
        <taxon>Leucosporidiales</taxon>
        <taxon>Leucosporidium</taxon>
    </lineage>
</organism>
<sequence>MLFPDQDHFLRLNAVRPHWEVDARRRQVVDEVAWETALPNIKADIEEAKHVNRVRHFHQLLKTLRQARVPIDNLDDLFERSTLPTSCIETDITPEEMEPILSLYVAQTLCTDEGCFSTHSLFDTFSHEDLKHGGSTSNSHLLYK</sequence>